<evidence type="ECO:0000313" key="3">
    <source>
        <dbReference type="Proteomes" id="UP000013487"/>
    </source>
</evidence>
<keyword evidence="1" id="KW-1133">Transmembrane helix</keyword>
<sequence length="136" mass="15792">MMNITSHVENSKYVLLGILGGITFFAVVIRPLFYLVPVYMKYIKNRKVEAEKRIVTVKEYVSKCFGVEQESIVVECLENKSTSKLKGFYEYMTKKAESYRVFCEHGEFIFKMDMYDGNTKLTDAKMVSDTNFKDAL</sequence>
<evidence type="ECO:0000256" key="1">
    <source>
        <dbReference type="SAM" id="Phobius"/>
    </source>
</evidence>
<keyword evidence="1" id="KW-0812">Transmembrane</keyword>
<protein>
    <submittedName>
        <fullName evidence="2">Uncharacterized protein</fullName>
    </submittedName>
</protein>
<comment type="caution">
    <text evidence="2">The sequence shown here is derived from an EMBL/GenBank/DDBJ whole genome shotgun (WGS) entry which is preliminary data.</text>
</comment>
<dbReference type="EMBL" id="ARXZ02000004">
    <property type="protein sequence ID" value="ERI01148.1"/>
    <property type="molecule type" value="Genomic_DNA"/>
</dbReference>
<evidence type="ECO:0000313" key="2">
    <source>
        <dbReference type="EMBL" id="ERI01148.1"/>
    </source>
</evidence>
<keyword evidence="1" id="KW-0472">Membrane</keyword>
<name>A0AAN4KQZ2_BACTU</name>
<accession>A0AAN4KQZ2</accession>
<feature type="transmembrane region" description="Helical" evidence="1">
    <location>
        <begin position="13"/>
        <end position="36"/>
    </location>
</feature>
<proteinExistence type="predicted"/>
<gene>
    <name evidence="2" type="ORF">BTCBT_002703</name>
</gene>
<dbReference type="Proteomes" id="UP000013487">
    <property type="component" value="Unassembled WGS sequence"/>
</dbReference>
<reference evidence="2 3" key="1">
    <citation type="journal article" date="2013" name="Genome Announc.">
        <title>Draft Genome Sequence of Bacillus thuringiensis var. thuringiensis Strain T01-328, a Brazilian Isolate That Produces a Soluble Pesticide Protein, Cry1Ia.</title>
        <authorList>
            <person name="Varani A.M."/>
            <person name="Lemos M.V."/>
            <person name="Fernandes C.C."/>
            <person name="Lemos E.G."/>
            <person name="Alves E.C."/>
            <person name="Desiderio J.A."/>
        </authorList>
    </citation>
    <scope>NUCLEOTIDE SEQUENCE [LARGE SCALE GENOMIC DNA]</scope>
    <source>
        <strain evidence="2 3">T01-328</strain>
    </source>
</reference>
<organism evidence="2 3">
    <name type="scientific">Bacillus thuringiensis T01-328</name>
    <dbReference type="NCBI Taxonomy" id="1324966"/>
    <lineage>
        <taxon>Bacteria</taxon>
        <taxon>Bacillati</taxon>
        <taxon>Bacillota</taxon>
        <taxon>Bacilli</taxon>
        <taxon>Bacillales</taxon>
        <taxon>Bacillaceae</taxon>
        <taxon>Bacillus</taxon>
        <taxon>Bacillus cereus group</taxon>
    </lineage>
</organism>
<dbReference type="AlphaFoldDB" id="A0AAN4KQZ2"/>